<organism evidence="1 2">
    <name type="scientific">Companilactobacillus bobalius DSM 19674</name>
    <dbReference type="NCBI Taxonomy" id="1423788"/>
    <lineage>
        <taxon>Bacteria</taxon>
        <taxon>Bacillati</taxon>
        <taxon>Bacillota</taxon>
        <taxon>Bacilli</taxon>
        <taxon>Lactobacillales</taxon>
        <taxon>Lactobacillaceae</taxon>
        <taxon>Companilactobacillus</taxon>
        <taxon>Companilactobacillus bobalius</taxon>
    </lineage>
</organism>
<gene>
    <name evidence="1" type="ORF">FC78_GL000902</name>
</gene>
<proteinExistence type="predicted"/>
<reference evidence="1 2" key="1">
    <citation type="journal article" date="2015" name="Genome Announc.">
        <title>Expanding the biotechnology potential of lactobacilli through comparative genomics of 213 strains and associated genera.</title>
        <authorList>
            <person name="Sun Z."/>
            <person name="Harris H.M."/>
            <person name="McCann A."/>
            <person name="Guo C."/>
            <person name="Argimon S."/>
            <person name="Zhang W."/>
            <person name="Yang X."/>
            <person name="Jeffery I.B."/>
            <person name="Cooney J.C."/>
            <person name="Kagawa T.F."/>
            <person name="Liu W."/>
            <person name="Song Y."/>
            <person name="Salvetti E."/>
            <person name="Wrobel A."/>
            <person name="Rasinkangas P."/>
            <person name="Parkhill J."/>
            <person name="Rea M.C."/>
            <person name="O'Sullivan O."/>
            <person name="Ritari J."/>
            <person name="Douillard F.P."/>
            <person name="Paul Ross R."/>
            <person name="Yang R."/>
            <person name="Briner A.E."/>
            <person name="Felis G.E."/>
            <person name="de Vos W.M."/>
            <person name="Barrangou R."/>
            <person name="Klaenhammer T.R."/>
            <person name="Caufield P.W."/>
            <person name="Cui Y."/>
            <person name="Zhang H."/>
            <person name="O'Toole P.W."/>
        </authorList>
    </citation>
    <scope>NUCLEOTIDE SEQUENCE [LARGE SCALE GENOMIC DNA]</scope>
    <source>
        <strain evidence="1 2">DSM 19674</strain>
    </source>
</reference>
<name>A0A0R1KL67_9LACO</name>
<sequence>MGNTPTYAIENSTFLLDDIDKKIEKIKFSLELLAYQVIFIDGSCTEISINQSGLIVHTDANEVEDDEGLD</sequence>
<dbReference type="EMBL" id="AZDY01000028">
    <property type="protein sequence ID" value="KRK84166.1"/>
    <property type="molecule type" value="Genomic_DNA"/>
</dbReference>
<evidence type="ECO:0000313" key="2">
    <source>
        <dbReference type="Proteomes" id="UP000051515"/>
    </source>
</evidence>
<dbReference type="Proteomes" id="UP000051515">
    <property type="component" value="Unassembled WGS sequence"/>
</dbReference>
<protein>
    <submittedName>
        <fullName evidence="1">Uncharacterized protein</fullName>
    </submittedName>
</protein>
<dbReference type="AlphaFoldDB" id="A0A0R1KL67"/>
<keyword evidence="2" id="KW-1185">Reference proteome</keyword>
<evidence type="ECO:0000313" key="1">
    <source>
        <dbReference type="EMBL" id="KRK84166.1"/>
    </source>
</evidence>
<dbReference type="PATRIC" id="fig|1423788.3.peg.928"/>
<comment type="caution">
    <text evidence="1">The sequence shown here is derived from an EMBL/GenBank/DDBJ whole genome shotgun (WGS) entry which is preliminary data.</text>
</comment>
<accession>A0A0R1KL67</accession>